<dbReference type="RefSeq" id="WP_072712580.1">
    <property type="nucleotide sequence ID" value="NZ_CP016796.1"/>
</dbReference>
<protein>
    <submittedName>
        <fullName evidence="1">Uncharacterized protein</fullName>
    </submittedName>
</protein>
<dbReference type="OrthoDB" id="115249at2"/>
<dbReference type="KEGG" id="frx:F7310_06225"/>
<name>A0A1L4BSZ8_9GAMM</name>
<proteinExistence type="predicted"/>
<evidence type="ECO:0000313" key="2">
    <source>
        <dbReference type="Proteomes" id="UP000184222"/>
    </source>
</evidence>
<dbReference type="EMBL" id="CP016796">
    <property type="protein sequence ID" value="API86976.1"/>
    <property type="molecule type" value="Genomic_DNA"/>
</dbReference>
<sequence length="162" mass="17465">MDIKKLIIIIWGTFFSLVFLNAKTLVINKSAGNMPSSLITGISTSNSGNNGGSAGSLVDSLYDAAADEDPFTFTQNVLGNEYTGVSADCTNHKCAVAEINGARWMVQEVPATSQIFLYKEDSDDSVTLYSSYEGGTTVDPSRDDAEQLQQLVDESITLFNEN</sequence>
<gene>
    <name evidence="1" type="ORF">F7310_06225</name>
</gene>
<accession>A0A1L4BSZ8</accession>
<dbReference type="Proteomes" id="UP000184222">
    <property type="component" value="Chromosome"/>
</dbReference>
<dbReference type="AlphaFoldDB" id="A0A1L4BSZ8"/>
<dbReference type="STRING" id="573570.F7310_06225"/>
<organism evidence="1 2">
    <name type="scientific">Francisella uliginis</name>
    <dbReference type="NCBI Taxonomy" id="573570"/>
    <lineage>
        <taxon>Bacteria</taxon>
        <taxon>Pseudomonadati</taxon>
        <taxon>Pseudomonadota</taxon>
        <taxon>Gammaproteobacteria</taxon>
        <taxon>Thiotrichales</taxon>
        <taxon>Francisellaceae</taxon>
        <taxon>Francisella</taxon>
    </lineage>
</organism>
<evidence type="ECO:0000313" key="1">
    <source>
        <dbReference type="EMBL" id="API86976.1"/>
    </source>
</evidence>
<keyword evidence="2" id="KW-1185">Reference proteome</keyword>
<reference evidence="1 2" key="1">
    <citation type="journal article" date="2016" name="Appl. Environ. Microbiol.">
        <title>Whole genome relationships among Francisella bacteria of diverse origin define new species and provide specific regions for detection.</title>
        <authorList>
            <person name="Challacombe J.F."/>
            <person name="Petersen J.M."/>
            <person name="Gallegos-Graves V."/>
            <person name="Hodge D."/>
            <person name="Pillai S."/>
            <person name="Kuske C.R."/>
        </authorList>
    </citation>
    <scope>NUCLEOTIDE SEQUENCE [LARGE SCALE GENOMIC DNA]</scope>
    <source>
        <strain evidence="2">TX07-7310</strain>
    </source>
</reference>